<gene>
    <name evidence="3" type="ORF">ACFPH6_12195</name>
</gene>
<organism evidence="3 4">
    <name type="scientific">Streptomyces xiangluensis</name>
    <dbReference type="NCBI Taxonomy" id="2665720"/>
    <lineage>
        <taxon>Bacteria</taxon>
        <taxon>Bacillati</taxon>
        <taxon>Actinomycetota</taxon>
        <taxon>Actinomycetes</taxon>
        <taxon>Kitasatosporales</taxon>
        <taxon>Streptomycetaceae</taxon>
        <taxon>Streptomyces</taxon>
    </lineage>
</organism>
<comment type="caution">
    <text evidence="3">The sequence shown here is derived from an EMBL/GenBank/DDBJ whole genome shotgun (WGS) entry which is preliminary data.</text>
</comment>
<dbReference type="InterPro" id="IPR006120">
    <property type="entry name" value="Resolvase_HTH_dom"/>
</dbReference>
<dbReference type="CDD" id="cd00569">
    <property type="entry name" value="HTH_Hin_like"/>
    <property type="match status" value="1"/>
</dbReference>
<feature type="domain" description="Resolvase HTH" evidence="2">
    <location>
        <begin position="4"/>
        <end position="41"/>
    </location>
</feature>
<accession>A0ABV8YM12</accession>
<protein>
    <submittedName>
        <fullName evidence="3">Helix-turn-helix domain-containing protein</fullName>
    </submittedName>
</protein>
<keyword evidence="4" id="KW-1185">Reference proteome</keyword>
<dbReference type="Gene3D" id="1.10.10.60">
    <property type="entry name" value="Homeodomain-like"/>
    <property type="match status" value="1"/>
</dbReference>
<evidence type="ECO:0000313" key="3">
    <source>
        <dbReference type="EMBL" id="MFC4465290.1"/>
    </source>
</evidence>
<sequence length="66" mass="7407">MMTEEQVRHARDLLARPENTVTSIAKLLGVSRNTIYNYVPELQGGRLALAEAKSTPERPQPTRSED</sequence>
<dbReference type="InterPro" id="IPR009057">
    <property type="entry name" value="Homeodomain-like_sf"/>
</dbReference>
<name>A0ABV8YM12_9ACTN</name>
<evidence type="ECO:0000256" key="1">
    <source>
        <dbReference type="SAM" id="MobiDB-lite"/>
    </source>
</evidence>
<proteinExistence type="predicted"/>
<dbReference type="Proteomes" id="UP001596012">
    <property type="component" value="Unassembled WGS sequence"/>
</dbReference>
<evidence type="ECO:0000313" key="4">
    <source>
        <dbReference type="Proteomes" id="UP001596012"/>
    </source>
</evidence>
<evidence type="ECO:0000259" key="2">
    <source>
        <dbReference type="Pfam" id="PF02796"/>
    </source>
</evidence>
<feature type="region of interest" description="Disordered" evidence="1">
    <location>
        <begin position="47"/>
        <end position="66"/>
    </location>
</feature>
<dbReference type="EMBL" id="JBHSFG010000020">
    <property type="protein sequence ID" value="MFC4465290.1"/>
    <property type="molecule type" value="Genomic_DNA"/>
</dbReference>
<dbReference type="Pfam" id="PF02796">
    <property type="entry name" value="HTH_7"/>
    <property type="match status" value="1"/>
</dbReference>
<reference evidence="4" key="1">
    <citation type="journal article" date="2019" name="Int. J. Syst. Evol. Microbiol.">
        <title>The Global Catalogue of Microorganisms (GCM) 10K type strain sequencing project: providing services to taxonomists for standard genome sequencing and annotation.</title>
        <authorList>
            <consortium name="The Broad Institute Genomics Platform"/>
            <consortium name="The Broad Institute Genome Sequencing Center for Infectious Disease"/>
            <person name="Wu L."/>
            <person name="Ma J."/>
        </authorList>
    </citation>
    <scope>NUCLEOTIDE SEQUENCE [LARGE SCALE GENOMIC DNA]</scope>
    <source>
        <strain evidence="4">DT43</strain>
    </source>
</reference>
<dbReference type="SUPFAM" id="SSF46689">
    <property type="entry name" value="Homeodomain-like"/>
    <property type="match status" value="1"/>
</dbReference>